<keyword evidence="2" id="KW-1185">Reference proteome</keyword>
<reference evidence="3" key="3">
    <citation type="submission" date="2016-06" db="UniProtKB">
        <authorList>
            <consortium name="WormBaseParasite"/>
        </authorList>
    </citation>
    <scope>IDENTIFICATION</scope>
</reference>
<feature type="chain" id="PRO_5008147526" evidence="1">
    <location>
        <begin position="25"/>
        <end position="72"/>
    </location>
</feature>
<proteinExistence type="predicted"/>
<accession>A0A183CEZ9</accession>
<sequence>MAAKWAFSEALSLFLLPFPELMLSLGGLETCATLGLLKNEGQAARLKSAGPVGRDQSLLREDYRNGRRLRNE</sequence>
<dbReference type="Proteomes" id="UP000050741">
    <property type="component" value="Unassembled WGS sequence"/>
</dbReference>
<evidence type="ECO:0000313" key="2">
    <source>
        <dbReference type="Proteomes" id="UP000050741"/>
    </source>
</evidence>
<reference evidence="2" key="1">
    <citation type="submission" date="2013-12" db="EMBL/GenBank/DDBJ databases">
        <authorList>
            <person name="Aslett M."/>
        </authorList>
    </citation>
    <scope>NUCLEOTIDE SEQUENCE [LARGE SCALE GENOMIC DNA]</scope>
    <source>
        <strain evidence="2">Lindley</strain>
    </source>
</reference>
<evidence type="ECO:0000313" key="3">
    <source>
        <dbReference type="WBParaSite" id="GPLIN_001145400"/>
    </source>
</evidence>
<keyword evidence="1" id="KW-0732">Signal</keyword>
<reference evidence="2" key="2">
    <citation type="submission" date="2014-05" db="EMBL/GenBank/DDBJ databases">
        <title>The genome and life-stage specific transcriptomes of Globodera pallida elucidate key aspects of plant parasitism by a cyst nematode.</title>
        <authorList>
            <person name="Cotton J.A."/>
            <person name="Lilley C.J."/>
            <person name="Jones L.M."/>
            <person name="Kikuchi T."/>
            <person name="Reid A.J."/>
            <person name="Thorpe P."/>
            <person name="Tsai I.J."/>
            <person name="Beasley H."/>
            <person name="Blok V."/>
            <person name="Cock P.J.A."/>
            <person name="Van den Akker S.E."/>
            <person name="Holroyd N."/>
            <person name="Hunt M."/>
            <person name="Mantelin S."/>
            <person name="Naghra H."/>
            <person name="Pain A."/>
            <person name="Palomares-Rius J.E."/>
            <person name="Zarowiecki M."/>
            <person name="Berriman M."/>
            <person name="Jones J.T."/>
            <person name="Urwin P.E."/>
        </authorList>
    </citation>
    <scope>NUCLEOTIDE SEQUENCE [LARGE SCALE GENOMIC DNA]</scope>
    <source>
        <strain evidence="2">Lindley</strain>
    </source>
</reference>
<feature type="signal peptide" evidence="1">
    <location>
        <begin position="1"/>
        <end position="24"/>
    </location>
</feature>
<dbReference type="AlphaFoldDB" id="A0A183CEZ9"/>
<protein>
    <submittedName>
        <fullName evidence="3">Secreted protein</fullName>
    </submittedName>
</protein>
<name>A0A183CEZ9_GLOPA</name>
<dbReference type="WBParaSite" id="GPLIN_001145400">
    <property type="protein sequence ID" value="GPLIN_001145400"/>
    <property type="gene ID" value="GPLIN_001145400"/>
</dbReference>
<organism evidence="2 3">
    <name type="scientific">Globodera pallida</name>
    <name type="common">Potato cyst nematode worm</name>
    <name type="synonym">Heterodera pallida</name>
    <dbReference type="NCBI Taxonomy" id="36090"/>
    <lineage>
        <taxon>Eukaryota</taxon>
        <taxon>Metazoa</taxon>
        <taxon>Ecdysozoa</taxon>
        <taxon>Nematoda</taxon>
        <taxon>Chromadorea</taxon>
        <taxon>Rhabditida</taxon>
        <taxon>Tylenchina</taxon>
        <taxon>Tylenchomorpha</taxon>
        <taxon>Tylenchoidea</taxon>
        <taxon>Heteroderidae</taxon>
        <taxon>Heteroderinae</taxon>
        <taxon>Globodera</taxon>
    </lineage>
</organism>
<evidence type="ECO:0000256" key="1">
    <source>
        <dbReference type="SAM" id="SignalP"/>
    </source>
</evidence>